<proteinExistence type="inferred from homology"/>
<comment type="caution">
    <text evidence="6">The sequence shown here is derived from an EMBL/GenBank/DDBJ whole genome shotgun (WGS) entry which is preliminary data.</text>
</comment>
<evidence type="ECO:0000256" key="5">
    <source>
        <dbReference type="ARBA" id="ARBA00023242"/>
    </source>
</evidence>
<dbReference type="Pfam" id="PF04855">
    <property type="entry name" value="SNF5"/>
    <property type="match status" value="1"/>
</dbReference>
<comment type="subcellular location">
    <subcellularLocation>
        <location evidence="1">Nucleus</location>
    </subcellularLocation>
</comment>
<keyword evidence="3" id="KW-0805">Transcription regulation</keyword>
<keyword evidence="4" id="KW-0804">Transcription</keyword>
<dbReference type="GO" id="GO:0000228">
    <property type="term" value="C:nuclear chromosome"/>
    <property type="evidence" value="ECO:0007669"/>
    <property type="project" value="InterPro"/>
</dbReference>
<evidence type="ECO:0000313" key="7">
    <source>
        <dbReference type="Proteomes" id="UP000603453"/>
    </source>
</evidence>
<evidence type="ECO:0000313" key="6">
    <source>
        <dbReference type="EMBL" id="KAG2207933.1"/>
    </source>
</evidence>
<protein>
    <submittedName>
        <fullName evidence="6">Uncharacterized protein</fullName>
    </submittedName>
</protein>
<accession>A0A8H7RC33</accession>
<comment type="similarity">
    <text evidence="2">Belongs to the SNF5 family.</text>
</comment>
<dbReference type="InterPro" id="IPR006939">
    <property type="entry name" value="SNF5"/>
</dbReference>
<name>A0A8H7RC33_9FUNG</name>
<evidence type="ECO:0000256" key="3">
    <source>
        <dbReference type="ARBA" id="ARBA00023015"/>
    </source>
</evidence>
<evidence type="ECO:0000256" key="1">
    <source>
        <dbReference type="ARBA" id="ARBA00004123"/>
    </source>
</evidence>
<keyword evidence="5" id="KW-0539">Nucleus</keyword>
<dbReference type="AlphaFoldDB" id="A0A8H7RC33"/>
<reference evidence="6" key="1">
    <citation type="submission" date="2020-12" db="EMBL/GenBank/DDBJ databases">
        <title>Metabolic potential, ecology and presence of endohyphal bacteria is reflected in genomic diversity of Mucoromycotina.</title>
        <authorList>
            <person name="Muszewska A."/>
            <person name="Okrasinska A."/>
            <person name="Steczkiewicz K."/>
            <person name="Drgas O."/>
            <person name="Orlowska M."/>
            <person name="Perlinska-Lenart U."/>
            <person name="Aleksandrzak-Piekarczyk T."/>
            <person name="Szatraj K."/>
            <person name="Zielenkiewicz U."/>
            <person name="Pilsyk S."/>
            <person name="Malc E."/>
            <person name="Mieczkowski P."/>
            <person name="Kruszewska J.S."/>
            <person name="Biernat P."/>
            <person name="Pawlowska J."/>
        </authorList>
    </citation>
    <scope>NUCLEOTIDE SEQUENCE</scope>
    <source>
        <strain evidence="6">WA0000017839</strain>
    </source>
</reference>
<dbReference type="Proteomes" id="UP000603453">
    <property type="component" value="Unassembled WGS sequence"/>
</dbReference>
<keyword evidence="7" id="KW-1185">Reference proteome</keyword>
<dbReference type="EMBL" id="JAEPRD010000022">
    <property type="protein sequence ID" value="KAG2207933.1"/>
    <property type="molecule type" value="Genomic_DNA"/>
</dbReference>
<evidence type="ECO:0000256" key="2">
    <source>
        <dbReference type="ARBA" id="ARBA00010239"/>
    </source>
</evidence>
<dbReference type="PANTHER" id="PTHR10019">
    <property type="entry name" value="SNF5"/>
    <property type="match status" value="1"/>
</dbReference>
<dbReference type="OrthoDB" id="2274850at2759"/>
<evidence type="ECO:0000256" key="4">
    <source>
        <dbReference type="ARBA" id="ARBA00023163"/>
    </source>
</evidence>
<gene>
    <name evidence="6" type="ORF">INT47_010917</name>
</gene>
<dbReference type="GO" id="GO:0006338">
    <property type="term" value="P:chromatin remodeling"/>
    <property type="evidence" value="ECO:0007669"/>
    <property type="project" value="InterPro"/>
</dbReference>
<organism evidence="6 7">
    <name type="scientific">Mucor saturninus</name>
    <dbReference type="NCBI Taxonomy" id="64648"/>
    <lineage>
        <taxon>Eukaryota</taxon>
        <taxon>Fungi</taxon>
        <taxon>Fungi incertae sedis</taxon>
        <taxon>Mucoromycota</taxon>
        <taxon>Mucoromycotina</taxon>
        <taxon>Mucoromycetes</taxon>
        <taxon>Mucorales</taxon>
        <taxon>Mucorineae</taxon>
        <taxon>Mucoraceae</taxon>
        <taxon>Mucor</taxon>
    </lineage>
</organism>
<sequence length="851" mass="98255">MYHSISPNTQGFFSSYAARIKQSQENALLLPPSYVTGKRQHLGDDSDQDFEELLEASDNEGDTEPVAGQQRNTRSTVAAAAAIVDAEAKSLAAINEQNKNLPKNPHNKNHMIPNVLELERMSEIAEVLVPIRLDIDLDEVKLRDVFVWNMNEQFLTPEMFAELLCEDLYLEPSKFVKPISESIRTQVVDFEAIHEYELPPNGSHRVEINLDLQIGKVNLRDKFEWDLNNANTNAPEIFSRQLSAELGLGGEYVGIIAHGIRDQLFRHRKQIVDEYEGLDSKKDDYLDSGFRKVTEASKWAPQLEVLSNDELEKLLIAQERNIRRLRRETRFKRSIWLLGDYSQWKAKRSNTDSVTITTATATASAESETTTAEEEKQKSIEKLSLAHYILVSPFAAIYILGRVILDAIRYSLYYAIWWCEKSMPYIDDWLYDTMTIWVPQKYNQLESWWVRKGKPGLILRKQHFLNETLPTVVEHCEITMVKTYQIGCIVASSAQDFIDAWKRFVQRHDWRQLVTDLSDVACTVIWNPSVWIVTRSIRLAKLVYHGLRSASVSIRDDILWVSTVILPSIYNYMATTRLAKLLVRGLQTLTRGIHYVCLGVHEYLLVPTLGRFLTWLVKSIDLLILLLQDHTLQQRLWRVYQWTAPNLVWSLVEVGEIVTDIASWMQVAYVELLQPAYVLFMKRVVPRLAIAYQEIVVRWLYELHLYPAWVNIYPYLNGPLLWAYTNLTVPVLNGVYRCVASVSAYVTQHSLVKLQAFLSMAIEISVRYSQTVYTIVQSWLIRQAPVLSSLIQKSYTLMINACDWNGLRQDTLMILSQLYTWTSHQSDMIYLSLERSLSNWAKEQGVKEKEL</sequence>